<organism evidence="2 3">
    <name type="scientific">Candidatus Faecalibacterium gallistercoris</name>
    <dbReference type="NCBI Taxonomy" id="2838579"/>
    <lineage>
        <taxon>Bacteria</taxon>
        <taxon>Bacillati</taxon>
        <taxon>Bacillota</taxon>
        <taxon>Clostridia</taxon>
        <taxon>Eubacteriales</taxon>
        <taxon>Oscillospiraceae</taxon>
        <taxon>Faecalibacterium</taxon>
    </lineage>
</organism>
<sequence>MTQEAKNIRAAYMRAWRKKNPKKVKEYEIRHWERKAAEERRKRGADRLEAPQTAAEEAG</sequence>
<evidence type="ECO:0000313" key="3">
    <source>
        <dbReference type="Proteomes" id="UP000824065"/>
    </source>
</evidence>
<evidence type="ECO:0000313" key="2">
    <source>
        <dbReference type="EMBL" id="HIZ58998.1"/>
    </source>
</evidence>
<dbReference type="Proteomes" id="UP000824065">
    <property type="component" value="Unassembled WGS sequence"/>
</dbReference>
<gene>
    <name evidence="2" type="ORF">H9725_10610</name>
</gene>
<feature type="region of interest" description="Disordered" evidence="1">
    <location>
        <begin position="33"/>
        <end position="59"/>
    </location>
</feature>
<dbReference type="EMBL" id="DXBJ01000079">
    <property type="protein sequence ID" value="HIZ58998.1"/>
    <property type="molecule type" value="Genomic_DNA"/>
</dbReference>
<name>A0A9D2FI88_9FIRM</name>
<reference evidence="2" key="2">
    <citation type="submission" date="2021-04" db="EMBL/GenBank/DDBJ databases">
        <authorList>
            <person name="Gilroy R."/>
        </authorList>
    </citation>
    <scope>NUCLEOTIDE SEQUENCE</scope>
    <source>
        <strain evidence="2">ChiBcec16-3735</strain>
    </source>
</reference>
<comment type="caution">
    <text evidence="2">The sequence shown here is derived from an EMBL/GenBank/DDBJ whole genome shotgun (WGS) entry which is preliminary data.</text>
</comment>
<reference evidence="2" key="1">
    <citation type="journal article" date="2021" name="PeerJ">
        <title>Extensive microbial diversity within the chicken gut microbiome revealed by metagenomics and culture.</title>
        <authorList>
            <person name="Gilroy R."/>
            <person name="Ravi A."/>
            <person name="Getino M."/>
            <person name="Pursley I."/>
            <person name="Horton D.L."/>
            <person name="Alikhan N.F."/>
            <person name="Baker D."/>
            <person name="Gharbi K."/>
            <person name="Hall N."/>
            <person name="Watson M."/>
            <person name="Adriaenssens E.M."/>
            <person name="Foster-Nyarko E."/>
            <person name="Jarju S."/>
            <person name="Secka A."/>
            <person name="Antonio M."/>
            <person name="Oren A."/>
            <person name="Chaudhuri R.R."/>
            <person name="La Ragione R."/>
            <person name="Hildebrand F."/>
            <person name="Pallen M.J."/>
        </authorList>
    </citation>
    <scope>NUCLEOTIDE SEQUENCE</scope>
    <source>
        <strain evidence="2">ChiBcec16-3735</strain>
    </source>
</reference>
<evidence type="ECO:0000256" key="1">
    <source>
        <dbReference type="SAM" id="MobiDB-lite"/>
    </source>
</evidence>
<protein>
    <submittedName>
        <fullName evidence="2">Uncharacterized protein</fullName>
    </submittedName>
</protein>
<accession>A0A9D2FI88</accession>
<proteinExistence type="predicted"/>
<feature type="compositionally biased region" description="Basic and acidic residues" evidence="1">
    <location>
        <begin position="33"/>
        <end position="49"/>
    </location>
</feature>
<dbReference type="AlphaFoldDB" id="A0A9D2FI88"/>